<keyword evidence="2" id="KW-1185">Reference proteome</keyword>
<dbReference type="Proteomes" id="UP001057402">
    <property type="component" value="Chromosome 3"/>
</dbReference>
<proteinExistence type="predicted"/>
<organism evidence="1 2">
    <name type="scientific">Melastoma candidum</name>
    <dbReference type="NCBI Taxonomy" id="119954"/>
    <lineage>
        <taxon>Eukaryota</taxon>
        <taxon>Viridiplantae</taxon>
        <taxon>Streptophyta</taxon>
        <taxon>Embryophyta</taxon>
        <taxon>Tracheophyta</taxon>
        <taxon>Spermatophyta</taxon>
        <taxon>Magnoliopsida</taxon>
        <taxon>eudicotyledons</taxon>
        <taxon>Gunneridae</taxon>
        <taxon>Pentapetalae</taxon>
        <taxon>rosids</taxon>
        <taxon>malvids</taxon>
        <taxon>Myrtales</taxon>
        <taxon>Melastomataceae</taxon>
        <taxon>Melastomatoideae</taxon>
        <taxon>Melastomateae</taxon>
        <taxon>Melastoma</taxon>
    </lineage>
</organism>
<gene>
    <name evidence="1" type="ORF">MLD38_007091</name>
</gene>
<evidence type="ECO:0000313" key="2">
    <source>
        <dbReference type="Proteomes" id="UP001057402"/>
    </source>
</evidence>
<name>A0ACB9RRX2_9MYRT</name>
<accession>A0ACB9RRX2</accession>
<sequence length="154" mass="17041">MKDILSTFRSELAEIKEADGWKEPGVRCKVVYPGYTEWFLLKDQLQGDGPAEVETVNFNTSPGIIEKYQLLEDIHWSVRPLLITISLFTAIKLGSFIGKEITGSKGRRDSRGKDNQGERQLPMDAQSGNNLGWLPPQVANMLFGEGVFGTAAAP</sequence>
<dbReference type="EMBL" id="CM042882">
    <property type="protein sequence ID" value="KAI4380966.1"/>
    <property type="molecule type" value="Genomic_DNA"/>
</dbReference>
<comment type="caution">
    <text evidence="1">The sequence shown here is derived from an EMBL/GenBank/DDBJ whole genome shotgun (WGS) entry which is preliminary data.</text>
</comment>
<evidence type="ECO:0000313" key="1">
    <source>
        <dbReference type="EMBL" id="KAI4380966.1"/>
    </source>
</evidence>
<protein>
    <submittedName>
        <fullName evidence="1">Uncharacterized protein</fullName>
    </submittedName>
</protein>
<reference evidence="2" key="1">
    <citation type="journal article" date="2023" name="Front. Plant Sci.">
        <title>Chromosomal-level genome assembly of Melastoma candidum provides insights into trichome evolution.</title>
        <authorList>
            <person name="Zhong Y."/>
            <person name="Wu W."/>
            <person name="Sun C."/>
            <person name="Zou P."/>
            <person name="Liu Y."/>
            <person name="Dai S."/>
            <person name="Zhou R."/>
        </authorList>
    </citation>
    <scope>NUCLEOTIDE SEQUENCE [LARGE SCALE GENOMIC DNA]</scope>
</reference>